<name>A0A6N8DLC6_RHOAC</name>
<dbReference type="RefSeq" id="WP_155446009.1">
    <property type="nucleotide sequence ID" value="NZ_JAOQNR010000010.1"/>
</dbReference>
<comment type="caution">
    <text evidence="1">The sequence shown here is derived from an EMBL/GenBank/DDBJ whole genome shotgun (WGS) entry which is preliminary data.</text>
</comment>
<reference evidence="1 2" key="1">
    <citation type="submission" date="2019-11" db="EMBL/GenBank/DDBJ databases">
        <title>Whole-genome sequence of a Rhodoblastus acidophilus DSM 142.</title>
        <authorList>
            <person name="Kyndt J.A."/>
            <person name="Meyer T.E."/>
        </authorList>
    </citation>
    <scope>NUCLEOTIDE SEQUENCE [LARGE SCALE GENOMIC DNA]</scope>
    <source>
        <strain evidence="1 2">DSM 142</strain>
    </source>
</reference>
<dbReference type="AlphaFoldDB" id="A0A6N8DLC6"/>
<evidence type="ECO:0000313" key="2">
    <source>
        <dbReference type="Proteomes" id="UP000439113"/>
    </source>
</evidence>
<dbReference type="EMBL" id="WNKS01000007">
    <property type="protein sequence ID" value="MTV31320.1"/>
    <property type="molecule type" value="Genomic_DNA"/>
</dbReference>
<dbReference type="Proteomes" id="UP000439113">
    <property type="component" value="Unassembled WGS sequence"/>
</dbReference>
<sequence>MRIDPKIDCAKAPVAALGGREFFIPALSLRQARVVVPGLLKLLPRLNAIQARIGAGDPLAAAQMEQDDFDLMIDVVHAGLSRAHPDFTREDLLDLEAGFSDLAGALAIIAKQTGLFTPGETATPGE</sequence>
<organism evidence="1 2">
    <name type="scientific">Rhodoblastus acidophilus</name>
    <name type="common">Rhodopseudomonas acidophila</name>
    <dbReference type="NCBI Taxonomy" id="1074"/>
    <lineage>
        <taxon>Bacteria</taxon>
        <taxon>Pseudomonadati</taxon>
        <taxon>Pseudomonadota</taxon>
        <taxon>Alphaproteobacteria</taxon>
        <taxon>Hyphomicrobiales</taxon>
        <taxon>Rhodoblastaceae</taxon>
        <taxon>Rhodoblastus</taxon>
    </lineage>
</organism>
<protein>
    <submittedName>
        <fullName evidence="1">Uncharacterized protein</fullName>
    </submittedName>
</protein>
<evidence type="ECO:0000313" key="1">
    <source>
        <dbReference type="EMBL" id="MTV31320.1"/>
    </source>
</evidence>
<dbReference type="OrthoDB" id="8449663at2"/>
<proteinExistence type="predicted"/>
<gene>
    <name evidence="1" type="ORF">GJ654_09975</name>
</gene>
<accession>A0A6N8DLC6</accession>